<proteinExistence type="predicted"/>
<gene>
    <name evidence="1" type="ORF">BA171_02275</name>
</gene>
<dbReference type="Proteomes" id="UP000216438">
    <property type="component" value="Chromosome"/>
</dbReference>
<accession>A0A249DX10</accession>
<reference evidence="2" key="1">
    <citation type="submission" date="2016-06" db="EMBL/GenBank/DDBJ databases">
        <authorList>
            <person name="Chen W."/>
            <person name="Hasegawa D.K."/>
        </authorList>
    </citation>
    <scope>NUCLEOTIDE SEQUENCE [LARGE SCALE GENOMIC DNA]</scope>
    <source>
        <strain evidence="2">MEAM1</strain>
    </source>
</reference>
<organism evidence="1 2">
    <name type="scientific">Candidatus Hamiltonella defensa</name>
    <name type="common">Bemisia tabaci</name>
    <dbReference type="NCBI Taxonomy" id="672795"/>
    <lineage>
        <taxon>Bacteria</taxon>
        <taxon>Pseudomonadati</taxon>
        <taxon>Pseudomonadota</taxon>
        <taxon>Gammaproteobacteria</taxon>
        <taxon>Enterobacterales</taxon>
        <taxon>Enterobacteriaceae</taxon>
        <taxon>aphid secondary symbionts</taxon>
        <taxon>Candidatus Williamhamiltonella</taxon>
    </lineage>
</organism>
<dbReference type="AlphaFoldDB" id="A0A249DX10"/>
<evidence type="ECO:0000313" key="1">
    <source>
        <dbReference type="EMBL" id="ASX25981.1"/>
    </source>
</evidence>
<name>A0A249DX10_9ENTR</name>
<protein>
    <submittedName>
        <fullName evidence="1">Uncharacterized protein</fullName>
    </submittedName>
</protein>
<evidence type="ECO:0000313" key="2">
    <source>
        <dbReference type="Proteomes" id="UP000216438"/>
    </source>
</evidence>
<reference evidence="1 2" key="2">
    <citation type="submission" date="2017-09" db="EMBL/GenBank/DDBJ databases">
        <title>The genome of whitefly Bemisia tabaci, a global crop pest, provides novel insights into virus transmission, host adaptation and insecticide resistance.</title>
        <authorList>
            <person name="Kaur N."/>
            <person name="Kliot A."/>
            <person name="Pinheiro P.V."/>
            <person name="Luan J."/>
            <person name="Zheng Y."/>
            <person name="Liu W."/>
            <person name="Sun H."/>
            <person name="Yang X."/>
            <person name="Xu Y."/>
            <person name="Luo Y."/>
            <person name="Kruse A."/>
            <person name="Fisher T.W."/>
            <person name="Nelson D.R."/>
            <person name="Elimelech M."/>
            <person name="MacCoss M."/>
            <person name="Johnson R."/>
            <person name="Cohen E."/>
            <person name="Hunter W.B."/>
            <person name="Brown J.K."/>
            <person name="Jander G."/>
            <person name="Cilia M."/>
            <person name="Douglas A.E."/>
            <person name="Ghanim M."/>
            <person name="Simmons A.M."/>
            <person name="Wintermantel W.M."/>
            <person name="Ling K.-S."/>
            <person name="Fei Z."/>
        </authorList>
    </citation>
    <scope>NUCLEOTIDE SEQUENCE [LARGE SCALE GENOMIC DNA]</scope>
    <source>
        <strain evidence="1 2">MEAM1</strain>
    </source>
</reference>
<dbReference type="OrthoDB" id="6562952at2"/>
<sequence length="69" mass="8421">MSADFKTPFRYTGISQEEADFLTHHYQQRGYRMKKYLNEDVRLWDVVVSLPERERFPKTPLSMLNPLWR</sequence>
<dbReference type="EMBL" id="CP016303">
    <property type="protein sequence ID" value="ASX25981.1"/>
    <property type="molecule type" value="Genomic_DNA"/>
</dbReference>
<dbReference type="RefSeq" id="WP_016858045.1">
    <property type="nucleotide sequence ID" value="NZ_CP016303.1"/>
</dbReference>